<feature type="domain" description="Pyrroline-5-carboxylate reductase catalytic N-terminal" evidence="1">
    <location>
        <begin position="16"/>
        <end position="92"/>
    </location>
</feature>
<sequence>MKVSNIDETLILSEMKIVMIGAGNLATQFAKACLRARHDILQVYSRTAEAANTLAQQVGGAPVTDTNLLAYDADAYVFALRDSALGEMIPKVCHGREQRVFLHTAGSVPMSVFEG</sequence>
<comment type="caution">
    <text evidence="2">The sequence shown here is derived from an EMBL/GenBank/DDBJ whole genome shotgun (WGS) entry which is preliminary data.</text>
</comment>
<protein>
    <submittedName>
        <fullName evidence="2">NADP oxidoreductase, coenzyme F420-dependent</fullName>
        <ecNumber evidence="2">1.-.-.-</ecNumber>
    </submittedName>
</protein>
<feature type="non-terminal residue" evidence="2">
    <location>
        <position position="115"/>
    </location>
</feature>
<dbReference type="Pfam" id="PF03807">
    <property type="entry name" value="F420_oxidored"/>
    <property type="match status" value="1"/>
</dbReference>
<dbReference type="PANTHER" id="PTHR40459:SF1">
    <property type="entry name" value="CONSERVED HYPOTHETICAL ALANINE AND LEUCINE RICH PROTEIN"/>
    <property type="match status" value="1"/>
</dbReference>
<gene>
    <name evidence="2" type="ORF">EVA_18023</name>
</gene>
<dbReference type="GO" id="GO:0016491">
    <property type="term" value="F:oxidoreductase activity"/>
    <property type="evidence" value="ECO:0007669"/>
    <property type="project" value="UniProtKB-KW"/>
</dbReference>
<organism evidence="2">
    <name type="scientific">gut metagenome</name>
    <dbReference type="NCBI Taxonomy" id="749906"/>
    <lineage>
        <taxon>unclassified sequences</taxon>
        <taxon>metagenomes</taxon>
        <taxon>organismal metagenomes</taxon>
    </lineage>
</organism>
<dbReference type="SUPFAM" id="SSF51735">
    <property type="entry name" value="NAD(P)-binding Rossmann-fold domains"/>
    <property type="match status" value="1"/>
</dbReference>
<dbReference type="InterPro" id="IPR036291">
    <property type="entry name" value="NAD(P)-bd_dom_sf"/>
</dbReference>
<keyword evidence="2" id="KW-0560">Oxidoreductase</keyword>
<evidence type="ECO:0000313" key="2">
    <source>
        <dbReference type="EMBL" id="EJW93870.1"/>
    </source>
</evidence>
<evidence type="ECO:0000259" key="1">
    <source>
        <dbReference type="Pfam" id="PF03807"/>
    </source>
</evidence>
<dbReference type="AlphaFoldDB" id="J9C216"/>
<dbReference type="Gene3D" id="3.40.50.720">
    <property type="entry name" value="NAD(P)-binding Rossmann-like Domain"/>
    <property type="match status" value="1"/>
</dbReference>
<proteinExistence type="predicted"/>
<dbReference type="EC" id="1.-.-.-" evidence="2"/>
<accession>J9C216</accession>
<name>J9C216_9ZZZZ</name>
<dbReference type="InterPro" id="IPR028939">
    <property type="entry name" value="P5C_Rdtase_cat_N"/>
</dbReference>
<dbReference type="EMBL" id="AMCI01006710">
    <property type="protein sequence ID" value="EJW93870.1"/>
    <property type="molecule type" value="Genomic_DNA"/>
</dbReference>
<reference evidence="2" key="1">
    <citation type="journal article" date="2012" name="PLoS ONE">
        <title>Gene sets for utilization of primary and secondary nutrition supplies in the distal gut of endangered iberian lynx.</title>
        <authorList>
            <person name="Alcaide M."/>
            <person name="Messina E."/>
            <person name="Richter M."/>
            <person name="Bargiela R."/>
            <person name="Peplies J."/>
            <person name="Huws S.A."/>
            <person name="Newbold C.J."/>
            <person name="Golyshin P.N."/>
            <person name="Simon M.A."/>
            <person name="Lopez G."/>
            <person name="Yakimov M.M."/>
            <person name="Ferrer M."/>
        </authorList>
    </citation>
    <scope>NUCLEOTIDE SEQUENCE</scope>
</reference>
<dbReference type="PANTHER" id="PTHR40459">
    <property type="entry name" value="CONSERVED HYPOTHETICAL ALANINE AND LEUCINE RICH PROTEIN"/>
    <property type="match status" value="1"/>
</dbReference>